<accession>A0AAV4QF75</accession>
<feature type="region of interest" description="Disordered" evidence="6">
    <location>
        <begin position="317"/>
        <end position="347"/>
    </location>
</feature>
<dbReference type="Pfam" id="PF13855">
    <property type="entry name" value="LRR_8"/>
    <property type="match status" value="1"/>
</dbReference>
<dbReference type="GO" id="GO:0007165">
    <property type="term" value="P:signal transduction"/>
    <property type="evidence" value="ECO:0007669"/>
    <property type="project" value="TreeGrafter"/>
</dbReference>
<comment type="subcellular location">
    <subcellularLocation>
        <location evidence="1">Membrane</location>
        <topology evidence="1">Single-pass membrane protein</topology>
    </subcellularLocation>
</comment>
<evidence type="ECO:0000313" key="8">
    <source>
        <dbReference type="Proteomes" id="UP001054945"/>
    </source>
</evidence>
<dbReference type="Gene3D" id="3.80.10.10">
    <property type="entry name" value="Ribonuclease Inhibitor"/>
    <property type="match status" value="3"/>
</dbReference>
<sequence length="347" mass="38664">MNSLTDLHLEGNRIATLGSKIHALTQLRILSISNNRIRTISTNQIPPRLMHLYLAGNPFSATARCYLLFLQFLNSSEELTIDEDLCTPSLNGNAHASPPARCPAPCRCSCSIDNFILVDCSSTGLTHLPPLFKRAGRDQEGLNLSNNKIQSLEEARLPSRMRFLFLDHNLMQKPPVFFLKSLKFLTRVTLSNNPWTCDCAALDFKKWVVSKSVLVLDVNETRCGPDMPNSTVVAERAIWLLPDLELCPDYTALYIYIVCGVLSKFVVGGGRRNNRLDTIQDEREGVALLTRSDLGQGEGHRQGQGVRRIHLLQLQRSRPRHSGANRGGRREGPGYQVVPSLQTLPPG</sequence>
<name>A0AAV4QF75_CAEEX</name>
<evidence type="ECO:0000256" key="3">
    <source>
        <dbReference type="ARBA" id="ARBA00022729"/>
    </source>
</evidence>
<dbReference type="GO" id="GO:0038023">
    <property type="term" value="F:signaling receptor activity"/>
    <property type="evidence" value="ECO:0007669"/>
    <property type="project" value="TreeGrafter"/>
</dbReference>
<evidence type="ECO:0000256" key="6">
    <source>
        <dbReference type="SAM" id="MobiDB-lite"/>
    </source>
</evidence>
<dbReference type="InterPro" id="IPR001611">
    <property type="entry name" value="Leu-rich_rpt"/>
</dbReference>
<evidence type="ECO:0008006" key="9">
    <source>
        <dbReference type="Google" id="ProtNLM"/>
    </source>
</evidence>
<comment type="caution">
    <text evidence="7">The sequence shown here is derived from an EMBL/GenBank/DDBJ whole genome shotgun (WGS) entry which is preliminary data.</text>
</comment>
<evidence type="ECO:0000256" key="4">
    <source>
        <dbReference type="ARBA" id="ARBA00022989"/>
    </source>
</evidence>
<keyword evidence="8" id="KW-1185">Reference proteome</keyword>
<organism evidence="7 8">
    <name type="scientific">Caerostris extrusa</name>
    <name type="common">Bark spider</name>
    <name type="synonym">Caerostris bankana</name>
    <dbReference type="NCBI Taxonomy" id="172846"/>
    <lineage>
        <taxon>Eukaryota</taxon>
        <taxon>Metazoa</taxon>
        <taxon>Ecdysozoa</taxon>
        <taxon>Arthropoda</taxon>
        <taxon>Chelicerata</taxon>
        <taxon>Arachnida</taxon>
        <taxon>Araneae</taxon>
        <taxon>Araneomorphae</taxon>
        <taxon>Entelegynae</taxon>
        <taxon>Araneoidea</taxon>
        <taxon>Araneidae</taxon>
        <taxon>Caerostris</taxon>
    </lineage>
</organism>
<dbReference type="PANTHER" id="PTHR24365:SF541">
    <property type="entry name" value="PROTEIN TOLL-RELATED"/>
    <property type="match status" value="1"/>
</dbReference>
<protein>
    <recommendedName>
        <fullName evidence="9">LRRCT domain-containing protein</fullName>
    </recommendedName>
</protein>
<keyword evidence="3" id="KW-0732">Signal</keyword>
<dbReference type="Proteomes" id="UP001054945">
    <property type="component" value="Unassembled WGS sequence"/>
</dbReference>
<reference evidence="7 8" key="1">
    <citation type="submission" date="2021-06" db="EMBL/GenBank/DDBJ databases">
        <title>Caerostris extrusa draft genome.</title>
        <authorList>
            <person name="Kono N."/>
            <person name="Arakawa K."/>
        </authorList>
    </citation>
    <scope>NUCLEOTIDE SEQUENCE [LARGE SCALE GENOMIC DNA]</scope>
</reference>
<evidence type="ECO:0000256" key="1">
    <source>
        <dbReference type="ARBA" id="ARBA00004167"/>
    </source>
</evidence>
<keyword evidence="5" id="KW-0472">Membrane</keyword>
<dbReference type="PANTHER" id="PTHR24365">
    <property type="entry name" value="TOLL-LIKE RECEPTOR"/>
    <property type="match status" value="1"/>
</dbReference>
<keyword evidence="2" id="KW-0812">Transmembrane</keyword>
<dbReference type="AlphaFoldDB" id="A0AAV4QF75"/>
<dbReference type="SUPFAM" id="SSF52058">
    <property type="entry name" value="L domain-like"/>
    <property type="match status" value="1"/>
</dbReference>
<dbReference type="GO" id="GO:0005886">
    <property type="term" value="C:plasma membrane"/>
    <property type="evidence" value="ECO:0007669"/>
    <property type="project" value="TreeGrafter"/>
</dbReference>
<gene>
    <name evidence="7" type="primary">AVEN_220595_1</name>
    <name evidence="7" type="ORF">CEXT_252361</name>
</gene>
<evidence type="ECO:0000256" key="2">
    <source>
        <dbReference type="ARBA" id="ARBA00022692"/>
    </source>
</evidence>
<evidence type="ECO:0000313" key="7">
    <source>
        <dbReference type="EMBL" id="GIY08368.1"/>
    </source>
</evidence>
<dbReference type="EMBL" id="BPLR01006236">
    <property type="protein sequence ID" value="GIY08368.1"/>
    <property type="molecule type" value="Genomic_DNA"/>
</dbReference>
<dbReference type="InterPro" id="IPR032675">
    <property type="entry name" value="LRR_dom_sf"/>
</dbReference>
<evidence type="ECO:0000256" key="5">
    <source>
        <dbReference type="ARBA" id="ARBA00023136"/>
    </source>
</evidence>
<keyword evidence="4" id="KW-1133">Transmembrane helix</keyword>
<proteinExistence type="predicted"/>